<reference evidence="2 3" key="1">
    <citation type="journal article" date="2024" name="J Genomics">
        <title>Draft genome sequencing and assembly of Favolaschia claudopus CIRM-BRFM 2984 isolated from oak limbs.</title>
        <authorList>
            <person name="Navarro D."/>
            <person name="Drula E."/>
            <person name="Chaduli D."/>
            <person name="Cazenave R."/>
            <person name="Ahrendt S."/>
            <person name="Wang J."/>
            <person name="Lipzen A."/>
            <person name="Daum C."/>
            <person name="Barry K."/>
            <person name="Grigoriev I.V."/>
            <person name="Favel A."/>
            <person name="Rosso M.N."/>
            <person name="Martin F."/>
        </authorList>
    </citation>
    <scope>NUCLEOTIDE SEQUENCE [LARGE SCALE GENOMIC DNA]</scope>
    <source>
        <strain evidence="2 3">CIRM-BRFM 2984</strain>
    </source>
</reference>
<gene>
    <name evidence="2" type="ORF">R3P38DRAFT_2789810</name>
</gene>
<dbReference type="AlphaFoldDB" id="A0AAW0AIV1"/>
<feature type="region of interest" description="Disordered" evidence="1">
    <location>
        <begin position="77"/>
        <end position="123"/>
    </location>
</feature>
<protein>
    <submittedName>
        <fullName evidence="2">Uncharacterized protein</fullName>
    </submittedName>
</protein>
<proteinExistence type="predicted"/>
<keyword evidence="3" id="KW-1185">Reference proteome</keyword>
<evidence type="ECO:0000313" key="3">
    <source>
        <dbReference type="Proteomes" id="UP001362999"/>
    </source>
</evidence>
<name>A0AAW0AIV1_9AGAR</name>
<evidence type="ECO:0000313" key="2">
    <source>
        <dbReference type="EMBL" id="KAK7012746.1"/>
    </source>
</evidence>
<organism evidence="2 3">
    <name type="scientific">Favolaschia claudopus</name>
    <dbReference type="NCBI Taxonomy" id="2862362"/>
    <lineage>
        <taxon>Eukaryota</taxon>
        <taxon>Fungi</taxon>
        <taxon>Dikarya</taxon>
        <taxon>Basidiomycota</taxon>
        <taxon>Agaricomycotina</taxon>
        <taxon>Agaricomycetes</taxon>
        <taxon>Agaricomycetidae</taxon>
        <taxon>Agaricales</taxon>
        <taxon>Marasmiineae</taxon>
        <taxon>Mycenaceae</taxon>
        <taxon>Favolaschia</taxon>
    </lineage>
</organism>
<sequence>MGGGNYRPLARAGGNLLIVRVCPHVIFPFPLTMISEAYPPMTSKYITSLPVDAPTRATPSPPPPSFVNPLARHLISHHGTETSRRLRQTHDDNDEMRRRAPEWHGRKRAELKARPPEERAAHEERERLYQAKYRAKNRNLLRENQCNRRFARYQAAYGADVANKYLKARYANRILAQARGRAKNAYDLQREEDFEDLEVMSVTSP</sequence>
<feature type="compositionally biased region" description="Basic and acidic residues" evidence="1">
    <location>
        <begin position="78"/>
        <end position="123"/>
    </location>
</feature>
<comment type="caution">
    <text evidence="2">The sequence shown here is derived from an EMBL/GenBank/DDBJ whole genome shotgun (WGS) entry which is preliminary data.</text>
</comment>
<dbReference type="Proteomes" id="UP001362999">
    <property type="component" value="Unassembled WGS sequence"/>
</dbReference>
<dbReference type="EMBL" id="JAWWNJ010000063">
    <property type="protein sequence ID" value="KAK7012746.1"/>
    <property type="molecule type" value="Genomic_DNA"/>
</dbReference>
<evidence type="ECO:0000256" key="1">
    <source>
        <dbReference type="SAM" id="MobiDB-lite"/>
    </source>
</evidence>
<accession>A0AAW0AIV1</accession>